<proteinExistence type="predicted"/>
<dbReference type="EMBL" id="JACEIK010000235">
    <property type="protein sequence ID" value="MCD7453025.1"/>
    <property type="molecule type" value="Genomic_DNA"/>
</dbReference>
<evidence type="ECO:0000313" key="2">
    <source>
        <dbReference type="EMBL" id="MCD7453025.1"/>
    </source>
</evidence>
<protein>
    <submittedName>
        <fullName evidence="2">Uncharacterized protein</fullName>
    </submittedName>
</protein>
<sequence length="68" mass="7560">MSTSIRNSKGKAPITNTDMQGLPSNEAQGIAQLRFGLERMEANYVSFREMRSITTKAQFEGATNHLEP</sequence>
<organism evidence="2 3">
    <name type="scientific">Datura stramonium</name>
    <name type="common">Jimsonweed</name>
    <name type="synonym">Common thornapple</name>
    <dbReference type="NCBI Taxonomy" id="4076"/>
    <lineage>
        <taxon>Eukaryota</taxon>
        <taxon>Viridiplantae</taxon>
        <taxon>Streptophyta</taxon>
        <taxon>Embryophyta</taxon>
        <taxon>Tracheophyta</taxon>
        <taxon>Spermatophyta</taxon>
        <taxon>Magnoliopsida</taxon>
        <taxon>eudicotyledons</taxon>
        <taxon>Gunneridae</taxon>
        <taxon>Pentapetalae</taxon>
        <taxon>asterids</taxon>
        <taxon>lamiids</taxon>
        <taxon>Solanales</taxon>
        <taxon>Solanaceae</taxon>
        <taxon>Solanoideae</taxon>
        <taxon>Datureae</taxon>
        <taxon>Datura</taxon>
    </lineage>
</organism>
<accession>A0ABS8S1P1</accession>
<gene>
    <name evidence="2" type="ORF">HAX54_019345</name>
</gene>
<name>A0ABS8S1P1_DATST</name>
<evidence type="ECO:0000256" key="1">
    <source>
        <dbReference type="SAM" id="MobiDB-lite"/>
    </source>
</evidence>
<keyword evidence="3" id="KW-1185">Reference proteome</keyword>
<feature type="compositionally biased region" description="Polar residues" evidence="1">
    <location>
        <begin position="14"/>
        <end position="25"/>
    </location>
</feature>
<reference evidence="2 3" key="1">
    <citation type="journal article" date="2021" name="BMC Genomics">
        <title>Datura genome reveals duplications of psychoactive alkaloid biosynthetic genes and high mutation rate following tissue culture.</title>
        <authorList>
            <person name="Rajewski A."/>
            <person name="Carter-House D."/>
            <person name="Stajich J."/>
            <person name="Litt A."/>
        </authorList>
    </citation>
    <scope>NUCLEOTIDE SEQUENCE [LARGE SCALE GENOMIC DNA]</scope>
    <source>
        <strain evidence="2">AR-01</strain>
    </source>
</reference>
<evidence type="ECO:0000313" key="3">
    <source>
        <dbReference type="Proteomes" id="UP000823775"/>
    </source>
</evidence>
<feature type="region of interest" description="Disordered" evidence="1">
    <location>
        <begin position="1"/>
        <end position="25"/>
    </location>
</feature>
<dbReference type="Proteomes" id="UP000823775">
    <property type="component" value="Unassembled WGS sequence"/>
</dbReference>
<comment type="caution">
    <text evidence="2">The sequence shown here is derived from an EMBL/GenBank/DDBJ whole genome shotgun (WGS) entry which is preliminary data.</text>
</comment>